<accession>A0A5N5QAW5</accession>
<evidence type="ECO:0000259" key="2">
    <source>
        <dbReference type="Pfam" id="PF17667"/>
    </source>
</evidence>
<feature type="compositionally biased region" description="Polar residues" evidence="1">
    <location>
        <begin position="228"/>
        <end position="240"/>
    </location>
</feature>
<keyword evidence="3" id="KW-0378">Hydrolase</keyword>
<keyword evidence="3" id="KW-0255">Endonuclease</keyword>
<feature type="compositionally biased region" description="Polar residues" evidence="1">
    <location>
        <begin position="67"/>
        <end position="97"/>
    </location>
</feature>
<dbReference type="EMBL" id="SSOP01000372">
    <property type="protein sequence ID" value="KAB5588779.1"/>
    <property type="molecule type" value="Genomic_DNA"/>
</dbReference>
<keyword evidence="4" id="KW-1185">Reference proteome</keyword>
<sequence length="918" mass="102077">MTSHPQHPIRSSSTGAPLVTGSVVATGASNNTVAGGEGNSTNSNSGNPPNPPNSESPARLLKRPFEATTNTPVRTTSSRTGGKSRASRANKSGGSRATHSRIHVSEPAAPRAINQPAMDVLIEAEMRDAILHDPKFIEHFLSGDSNLLDRVVQRCSSSEAYNQDKREWKIPAKIPQEQVLYTPVQNILNAIKHAVDHSINSDGNDIQDSSDHEDSSTNSSGDPDDVSIWTTFRDTSNNPIPSDDADTAGLEPDLTLFEHVTYRHWETLRMPVEIKRLAGHHKHGMKQLSRYARAVFAHQIHRRHLYGLMVCGTEATFVRFDRAGILYSRRVDVREQSEAFTRAFASLLMLDRADQGYDTAFTTELNSDGRLEYYIDLPESAFKDTKITSTAGPSNKKLGKRRLKVLEKLCHRKSIRGRATIVLRVSEVGERETRGRSGKRKVDEVDNAEGPNLKEYVLKIIWRDPKRESEGEVMEQVKGIYGLAQYVWHCDVPGRCRCSSPRGGECANCVDETVQVEELEVCDNLRDISVYVPLENKDEESSALKCIDTTQLHPTPHGRKRRIYSYILMSSVGVPLLAAQDPHQFMKAVLDAILGYWRLVNLGILHRDISDGNVMMLAPDQEFEQKEWEEDHSGKPKATDPILAESEEKLREILTQLDRSPTGMLSDFDLHARHTSAALPEVPVGPFDATVGRSVKSSLGSDAPCTGPMSAVPSREDSAVEMPISKRRRTNSGSSISIASATPETTKRVSVTSSEPSRSEGGKQGQVDFRTGTPAFMSLRVLEVSPGNPYHHSFLDDLESFFWLIFWCAAAHLDASSHNPTQDAQDELDFMDEYNLKALANWKRSKLSQCSQNSGKSMKRLLKSFKNGWASHPIFINVIVHLGCFFSETDYESLSETKPADVFSRFVNIIFKELDPAQ</sequence>
<reference evidence="3 4" key="1">
    <citation type="journal article" date="2019" name="Fungal Biol. Biotechnol.">
        <title>Draft genome sequence of fastidious pathogen Ceratobasidium theobromae, which causes vascular-streak dieback in Theobroma cacao.</title>
        <authorList>
            <person name="Ali S.S."/>
            <person name="Asman A."/>
            <person name="Shao J."/>
            <person name="Firmansyah A.P."/>
            <person name="Susilo A.W."/>
            <person name="Rosmana A."/>
            <person name="McMahon P."/>
            <person name="Junaid M."/>
            <person name="Guest D."/>
            <person name="Kheng T.Y."/>
            <person name="Meinhardt L.W."/>
            <person name="Bailey B.A."/>
        </authorList>
    </citation>
    <scope>NUCLEOTIDE SEQUENCE [LARGE SCALE GENOMIC DNA]</scope>
    <source>
        <strain evidence="3 4">CT2</strain>
    </source>
</reference>
<dbReference type="OrthoDB" id="2747778at2759"/>
<protein>
    <submittedName>
        <fullName evidence="3">CRISPR-associated endonuclease Cas9</fullName>
    </submittedName>
</protein>
<dbReference type="SUPFAM" id="SSF56112">
    <property type="entry name" value="Protein kinase-like (PK-like)"/>
    <property type="match status" value="1"/>
</dbReference>
<feature type="compositionally biased region" description="Polar residues" evidence="1">
    <location>
        <begin position="731"/>
        <end position="756"/>
    </location>
</feature>
<feature type="compositionally biased region" description="Polar residues" evidence="1">
    <location>
        <begin position="1"/>
        <end position="15"/>
    </location>
</feature>
<dbReference type="Pfam" id="PF17667">
    <property type="entry name" value="Pkinase_fungal"/>
    <property type="match status" value="2"/>
</dbReference>
<dbReference type="PANTHER" id="PTHR38248:SF2">
    <property type="entry name" value="FUNK1 11"/>
    <property type="match status" value="1"/>
</dbReference>
<gene>
    <name evidence="3" type="ORF">CTheo_7781</name>
</gene>
<evidence type="ECO:0000256" key="1">
    <source>
        <dbReference type="SAM" id="MobiDB-lite"/>
    </source>
</evidence>
<dbReference type="AlphaFoldDB" id="A0A5N5QAW5"/>
<organism evidence="3 4">
    <name type="scientific">Ceratobasidium theobromae</name>
    <dbReference type="NCBI Taxonomy" id="1582974"/>
    <lineage>
        <taxon>Eukaryota</taxon>
        <taxon>Fungi</taxon>
        <taxon>Dikarya</taxon>
        <taxon>Basidiomycota</taxon>
        <taxon>Agaricomycotina</taxon>
        <taxon>Agaricomycetes</taxon>
        <taxon>Cantharellales</taxon>
        <taxon>Ceratobasidiaceae</taxon>
        <taxon>Ceratobasidium</taxon>
    </lineage>
</organism>
<comment type="caution">
    <text evidence="3">The sequence shown here is derived from an EMBL/GenBank/DDBJ whole genome shotgun (WGS) entry which is preliminary data.</text>
</comment>
<feature type="region of interest" description="Disordered" evidence="1">
    <location>
        <begin position="624"/>
        <end position="643"/>
    </location>
</feature>
<feature type="region of interest" description="Disordered" evidence="1">
    <location>
        <begin position="1"/>
        <end position="105"/>
    </location>
</feature>
<proteinExistence type="predicted"/>
<feature type="domain" description="Fungal-type protein kinase" evidence="2">
    <location>
        <begin position="767"/>
        <end position="808"/>
    </location>
</feature>
<dbReference type="InterPro" id="IPR011009">
    <property type="entry name" value="Kinase-like_dom_sf"/>
</dbReference>
<evidence type="ECO:0000313" key="4">
    <source>
        <dbReference type="Proteomes" id="UP000383932"/>
    </source>
</evidence>
<keyword evidence="3" id="KW-0540">Nuclease</keyword>
<dbReference type="PANTHER" id="PTHR38248">
    <property type="entry name" value="FUNK1 6"/>
    <property type="match status" value="1"/>
</dbReference>
<feature type="compositionally biased region" description="Basic and acidic residues" evidence="1">
    <location>
        <begin position="624"/>
        <end position="638"/>
    </location>
</feature>
<evidence type="ECO:0000313" key="3">
    <source>
        <dbReference type="EMBL" id="KAB5588779.1"/>
    </source>
</evidence>
<dbReference type="InterPro" id="IPR040976">
    <property type="entry name" value="Pkinase_fungal"/>
</dbReference>
<feature type="domain" description="Fungal-type protein kinase" evidence="2">
    <location>
        <begin position="263"/>
        <end position="626"/>
    </location>
</feature>
<dbReference type="Proteomes" id="UP000383932">
    <property type="component" value="Unassembled WGS sequence"/>
</dbReference>
<feature type="region of interest" description="Disordered" evidence="1">
    <location>
        <begin position="199"/>
        <end position="248"/>
    </location>
</feature>
<name>A0A5N5QAW5_9AGAM</name>
<feature type="region of interest" description="Disordered" evidence="1">
    <location>
        <begin position="695"/>
        <end position="769"/>
    </location>
</feature>
<dbReference type="GO" id="GO:0004519">
    <property type="term" value="F:endonuclease activity"/>
    <property type="evidence" value="ECO:0007669"/>
    <property type="project" value="UniProtKB-KW"/>
</dbReference>